<gene>
    <name evidence="1" type="ORF">H9786_01645</name>
</gene>
<name>A0A9D2LB85_9MICO</name>
<reference evidence="1" key="1">
    <citation type="journal article" date="2021" name="PeerJ">
        <title>Extensive microbial diversity within the chicken gut microbiome revealed by metagenomics and culture.</title>
        <authorList>
            <person name="Gilroy R."/>
            <person name="Ravi A."/>
            <person name="Getino M."/>
            <person name="Pursley I."/>
            <person name="Horton D.L."/>
            <person name="Alikhan N.F."/>
            <person name="Baker D."/>
            <person name="Gharbi K."/>
            <person name="Hall N."/>
            <person name="Watson M."/>
            <person name="Adriaenssens E.M."/>
            <person name="Foster-Nyarko E."/>
            <person name="Jarju S."/>
            <person name="Secka A."/>
            <person name="Antonio M."/>
            <person name="Oren A."/>
            <person name="Chaudhuri R.R."/>
            <person name="La Ragione R."/>
            <person name="Hildebrand F."/>
            <person name="Pallen M.J."/>
        </authorList>
    </citation>
    <scope>NUCLEOTIDE SEQUENCE</scope>
    <source>
        <strain evidence="1">ChiHjej13B12-24818</strain>
    </source>
</reference>
<protein>
    <submittedName>
        <fullName evidence="1">Uncharacterized protein</fullName>
    </submittedName>
</protein>
<sequence length="112" mass="12255">MFPSDHSAEAFFDRLERDWIRCALVAARPDLEDAMVLEGERPMIRIPSPHRGAILVAKTDDGPTAQWIVGVPGRPDPSIHEPGSGEELVRIVLAALEGPGPHQQHAPYTEGM</sequence>
<organism evidence="1 2">
    <name type="scientific">Candidatus Brachybacterium merdavium</name>
    <dbReference type="NCBI Taxonomy" id="2838513"/>
    <lineage>
        <taxon>Bacteria</taxon>
        <taxon>Bacillati</taxon>
        <taxon>Actinomycetota</taxon>
        <taxon>Actinomycetes</taxon>
        <taxon>Micrococcales</taxon>
        <taxon>Dermabacteraceae</taxon>
        <taxon>Brachybacterium</taxon>
    </lineage>
</organism>
<proteinExistence type="predicted"/>
<reference evidence="1" key="2">
    <citation type="submission" date="2021-04" db="EMBL/GenBank/DDBJ databases">
        <authorList>
            <person name="Gilroy R."/>
        </authorList>
    </citation>
    <scope>NUCLEOTIDE SEQUENCE</scope>
    <source>
        <strain evidence="1">ChiHjej13B12-24818</strain>
    </source>
</reference>
<accession>A0A9D2LB85</accession>
<dbReference type="EMBL" id="DWZH01000012">
    <property type="protein sequence ID" value="HJB09226.1"/>
    <property type="molecule type" value="Genomic_DNA"/>
</dbReference>
<dbReference type="Proteomes" id="UP000823823">
    <property type="component" value="Unassembled WGS sequence"/>
</dbReference>
<evidence type="ECO:0000313" key="2">
    <source>
        <dbReference type="Proteomes" id="UP000823823"/>
    </source>
</evidence>
<evidence type="ECO:0000313" key="1">
    <source>
        <dbReference type="EMBL" id="HJB09226.1"/>
    </source>
</evidence>
<comment type="caution">
    <text evidence="1">The sequence shown here is derived from an EMBL/GenBank/DDBJ whole genome shotgun (WGS) entry which is preliminary data.</text>
</comment>
<dbReference type="AlphaFoldDB" id="A0A9D2LB85"/>